<dbReference type="PANTHER" id="PTHR35531">
    <property type="entry name" value="INNER MEMBRANE PROTEIN YBCI-RELATED"/>
    <property type="match status" value="1"/>
</dbReference>
<dbReference type="EMBL" id="LLXU01000108">
    <property type="protein sequence ID" value="KRG39275.1"/>
    <property type="molecule type" value="Genomic_DNA"/>
</dbReference>
<gene>
    <name evidence="1" type="ORF">ARC20_13985</name>
</gene>
<proteinExistence type="predicted"/>
<name>A0A0R0A205_9GAMM</name>
<evidence type="ECO:0000313" key="2">
    <source>
        <dbReference type="Proteomes" id="UP000051802"/>
    </source>
</evidence>
<keyword evidence="2" id="KW-1185">Reference proteome</keyword>
<accession>A0A0R0A205</accession>
<evidence type="ECO:0000313" key="1">
    <source>
        <dbReference type="EMBL" id="KRG39275.1"/>
    </source>
</evidence>
<organism evidence="1 2">
    <name type="scientific">Stenotrophomonas panacihumi</name>
    <dbReference type="NCBI Taxonomy" id="676599"/>
    <lineage>
        <taxon>Bacteria</taxon>
        <taxon>Pseudomonadati</taxon>
        <taxon>Pseudomonadota</taxon>
        <taxon>Gammaproteobacteria</taxon>
        <taxon>Lysobacterales</taxon>
        <taxon>Lysobacteraceae</taxon>
        <taxon>Stenotrophomonas</taxon>
    </lineage>
</organism>
<sequence length="180" mass="19159">MPSILTHAAVPLALWAASERGRISPRLLAAGIVAAMLPDADVLAFVLRIPYADAFGHRGASHSLLFAALCALLATSLHRPLRAGALQAGVWVFLCAASHPLLDAMTSGGLGVALAWPWRETRFFAPWRPILVSPIGAGFFSARGLETLLSELRCVWLPLALAVVGWRAIQSAPRGSTHLQ</sequence>
<evidence type="ECO:0008006" key="3">
    <source>
        <dbReference type="Google" id="ProtNLM"/>
    </source>
</evidence>
<dbReference type="OrthoDB" id="9794683at2"/>
<reference evidence="1 2" key="1">
    <citation type="submission" date="2015-10" db="EMBL/GenBank/DDBJ databases">
        <title>Genome sequencing and analysis of members of genus Stenotrophomonas.</title>
        <authorList>
            <person name="Patil P.P."/>
            <person name="Midha S."/>
            <person name="Patil P.B."/>
        </authorList>
    </citation>
    <scope>NUCLEOTIDE SEQUENCE [LARGE SCALE GENOMIC DNA]</scope>
    <source>
        <strain evidence="1 2">JCM 16536</strain>
    </source>
</reference>
<dbReference type="AlphaFoldDB" id="A0A0R0A205"/>
<comment type="caution">
    <text evidence="1">The sequence shown here is derived from an EMBL/GenBank/DDBJ whole genome shotgun (WGS) entry which is preliminary data.</text>
</comment>
<dbReference type="Proteomes" id="UP000051802">
    <property type="component" value="Unassembled WGS sequence"/>
</dbReference>
<dbReference type="InterPro" id="IPR007404">
    <property type="entry name" value="YdjM-like"/>
</dbReference>
<dbReference type="Pfam" id="PF04307">
    <property type="entry name" value="YdjM"/>
    <property type="match status" value="1"/>
</dbReference>
<dbReference type="PANTHER" id="PTHR35531:SF1">
    <property type="entry name" value="INNER MEMBRANE PROTEIN YBCI-RELATED"/>
    <property type="match status" value="1"/>
</dbReference>
<dbReference type="RefSeq" id="WP_057648206.1">
    <property type="nucleotide sequence ID" value="NZ_LLXU01000108.1"/>
</dbReference>
<protein>
    <recommendedName>
        <fullName evidence="3">Metal-dependent hydrolase</fullName>
    </recommendedName>
</protein>
<dbReference type="STRING" id="676599.ARC20_13985"/>